<dbReference type="InterPro" id="IPR005254">
    <property type="entry name" value="Heme_biosyn_assoc_TPR_pro"/>
</dbReference>
<evidence type="ECO:0000256" key="2">
    <source>
        <dbReference type="ARBA" id="ARBA00004429"/>
    </source>
</evidence>
<protein>
    <recommendedName>
        <fullName evidence="13">HemY N-terminal domain-containing protein</fullName>
    </recommendedName>
</protein>
<name>A0A8J6NZX4_9GAMM</name>
<feature type="domain" description="HemY N-terminal" evidence="13">
    <location>
        <begin position="26"/>
        <end position="131"/>
    </location>
</feature>
<dbReference type="GO" id="GO:0006779">
    <property type="term" value="P:porphyrin-containing compound biosynthetic process"/>
    <property type="evidence" value="ECO:0007669"/>
    <property type="project" value="UniProtKB-KW"/>
</dbReference>
<keyword evidence="8 12" id="KW-0472">Membrane</keyword>
<evidence type="ECO:0000256" key="11">
    <source>
        <dbReference type="SAM" id="MobiDB-lite"/>
    </source>
</evidence>
<keyword evidence="5" id="KW-0997">Cell inner membrane</keyword>
<organism evidence="14 15">
    <name type="scientific">Candidatus Thiopontia autotrophica</name>
    <dbReference type="NCBI Taxonomy" id="2841688"/>
    <lineage>
        <taxon>Bacteria</taxon>
        <taxon>Pseudomonadati</taxon>
        <taxon>Pseudomonadota</taxon>
        <taxon>Gammaproteobacteria</taxon>
        <taxon>Candidatus Thiopontia</taxon>
    </lineage>
</organism>
<evidence type="ECO:0000256" key="3">
    <source>
        <dbReference type="ARBA" id="ARBA00004744"/>
    </source>
</evidence>
<evidence type="ECO:0000313" key="14">
    <source>
        <dbReference type="EMBL" id="MBC8519773.1"/>
    </source>
</evidence>
<accession>A0A8J6NZX4</accession>
<evidence type="ECO:0000256" key="12">
    <source>
        <dbReference type="SAM" id="Phobius"/>
    </source>
</evidence>
<keyword evidence="10" id="KW-0802">TPR repeat</keyword>
<comment type="caution">
    <text evidence="14">The sequence shown here is derived from an EMBL/GenBank/DDBJ whole genome shotgun (WGS) entry which is preliminary data.</text>
</comment>
<comment type="pathway">
    <text evidence="3">Porphyrin-containing compound metabolism; protoheme biosynthesis.</text>
</comment>
<evidence type="ECO:0000256" key="9">
    <source>
        <dbReference type="ARBA" id="ARBA00023244"/>
    </source>
</evidence>
<gene>
    <name evidence="14" type="ORF">H8D24_05150</name>
</gene>
<feature type="region of interest" description="Disordered" evidence="11">
    <location>
        <begin position="392"/>
        <end position="411"/>
    </location>
</feature>
<dbReference type="Pfam" id="PF07219">
    <property type="entry name" value="HemY_N"/>
    <property type="match status" value="1"/>
</dbReference>
<evidence type="ECO:0000256" key="6">
    <source>
        <dbReference type="ARBA" id="ARBA00022692"/>
    </source>
</evidence>
<evidence type="ECO:0000259" key="13">
    <source>
        <dbReference type="Pfam" id="PF07219"/>
    </source>
</evidence>
<dbReference type="InterPro" id="IPR019734">
    <property type="entry name" value="TPR_rpt"/>
</dbReference>
<comment type="subcellular location">
    <subcellularLocation>
        <location evidence="2">Cell inner membrane</location>
        <topology evidence="2">Multi-pass membrane protein</topology>
    </subcellularLocation>
</comment>
<dbReference type="SUPFAM" id="SSF48452">
    <property type="entry name" value="TPR-like"/>
    <property type="match status" value="1"/>
</dbReference>
<dbReference type="Gene3D" id="1.25.40.10">
    <property type="entry name" value="Tetratricopeptide repeat domain"/>
    <property type="match status" value="2"/>
</dbReference>
<dbReference type="Proteomes" id="UP000654401">
    <property type="component" value="Unassembled WGS sequence"/>
</dbReference>
<dbReference type="PROSITE" id="PS50005">
    <property type="entry name" value="TPR"/>
    <property type="match status" value="1"/>
</dbReference>
<feature type="compositionally biased region" description="Basic and acidic residues" evidence="11">
    <location>
        <begin position="401"/>
        <end position="411"/>
    </location>
</feature>
<feature type="transmembrane region" description="Helical" evidence="12">
    <location>
        <begin position="42"/>
        <end position="63"/>
    </location>
</feature>
<evidence type="ECO:0000256" key="10">
    <source>
        <dbReference type="PROSITE-ProRule" id="PRU00339"/>
    </source>
</evidence>
<reference evidence="14 15" key="1">
    <citation type="submission" date="2020-08" db="EMBL/GenBank/DDBJ databases">
        <title>Bridging the membrane lipid divide: bacteria of the FCB group superphylum have the potential to synthesize archaeal ether lipids.</title>
        <authorList>
            <person name="Villanueva L."/>
            <person name="Von Meijenfeldt F.A.B."/>
            <person name="Westbye A.B."/>
            <person name="Yadav S."/>
            <person name="Hopmans E.C."/>
            <person name="Dutilh B.E."/>
            <person name="Sinninghe Damste J.S."/>
        </authorList>
    </citation>
    <scope>NUCLEOTIDE SEQUENCE [LARGE SCALE GENOMIC DNA]</scope>
    <source>
        <strain evidence="14">NIOZ-UU100</strain>
    </source>
</reference>
<dbReference type="AlphaFoldDB" id="A0A8J6NZX4"/>
<dbReference type="UniPathway" id="UPA00252"/>
<dbReference type="InterPro" id="IPR010817">
    <property type="entry name" value="HemY_N"/>
</dbReference>
<evidence type="ECO:0000256" key="1">
    <source>
        <dbReference type="ARBA" id="ARBA00002962"/>
    </source>
</evidence>
<evidence type="ECO:0000256" key="7">
    <source>
        <dbReference type="ARBA" id="ARBA00022989"/>
    </source>
</evidence>
<keyword evidence="9" id="KW-0627">Porphyrin biosynthesis</keyword>
<evidence type="ECO:0000256" key="4">
    <source>
        <dbReference type="ARBA" id="ARBA00022475"/>
    </source>
</evidence>
<feature type="repeat" description="TPR" evidence="10">
    <location>
        <begin position="328"/>
        <end position="361"/>
    </location>
</feature>
<evidence type="ECO:0000313" key="15">
    <source>
        <dbReference type="Proteomes" id="UP000654401"/>
    </source>
</evidence>
<comment type="function">
    <text evidence="1">Involved in a late step of protoheme IX synthesis.</text>
</comment>
<dbReference type="SMART" id="SM00028">
    <property type="entry name" value="TPR"/>
    <property type="match status" value="4"/>
</dbReference>
<dbReference type="InterPro" id="IPR011990">
    <property type="entry name" value="TPR-like_helical_dom_sf"/>
</dbReference>
<dbReference type="NCBIfam" id="TIGR00540">
    <property type="entry name" value="TPR_hemY_coli"/>
    <property type="match status" value="1"/>
</dbReference>
<evidence type="ECO:0000256" key="8">
    <source>
        <dbReference type="ARBA" id="ARBA00023136"/>
    </source>
</evidence>
<keyword evidence="7 12" id="KW-1133">Transmembrane helix</keyword>
<dbReference type="GO" id="GO:0005886">
    <property type="term" value="C:plasma membrane"/>
    <property type="evidence" value="ECO:0007669"/>
    <property type="project" value="UniProtKB-SubCell"/>
</dbReference>
<dbReference type="GO" id="GO:0042168">
    <property type="term" value="P:heme metabolic process"/>
    <property type="evidence" value="ECO:0007669"/>
    <property type="project" value="InterPro"/>
</dbReference>
<evidence type="ECO:0000256" key="5">
    <source>
        <dbReference type="ARBA" id="ARBA00022519"/>
    </source>
</evidence>
<sequence length="411" mass="46857">MRRILILTLLLVTTSIVALQLRGHSGHIMLEIGEWTIETSVSFAITATFVTFSLLLLLVRILLRFIHAPRDIGIWRNRQKTRRAQADLNRGMITLAEGNWKKAEKLLGQSAANSDNPLMHYLGAANAAQHQHSDERRDHYLKLAHQAAPNADFVIRLTQAEQQVAHQQYDDALDTLTHLRKQKPNHPKLLRLLAQTLTAQKQWSQLLGLTPVLRKRKSMGSDELAQLEHHGQIQLLTESAKSGNDDALQQQWKQFSRGDHKNPKLIYHYANLLNRQGDGSLSEKLLYKEIKRQWSDDLVSLYGVIQSDSTDQQIQNAEKWLKHHADSAALHLVLGRLYLKNEIWGQAEQHLKKSIEISPSHDAYQEMGIIRKTNGDPAGALEYYEKSSTFLPPQPLQTSQSRDDLLLTQEH</sequence>
<proteinExistence type="predicted"/>
<dbReference type="EMBL" id="JACNFK010000027">
    <property type="protein sequence ID" value="MBC8519773.1"/>
    <property type="molecule type" value="Genomic_DNA"/>
</dbReference>
<keyword evidence="4" id="KW-1003">Cell membrane</keyword>
<keyword evidence="6 12" id="KW-0812">Transmembrane</keyword>